<dbReference type="EnsemblPlants" id="TuG1812G0400003980.01.T02">
    <property type="protein sequence ID" value="TuG1812G0400003980.01.T02"/>
    <property type="gene ID" value="TuG1812G0400003980.01"/>
</dbReference>
<dbReference type="Proteomes" id="UP000015106">
    <property type="component" value="Chromosome 4"/>
</dbReference>
<accession>A0A8R7UAE3</accession>
<protein>
    <submittedName>
        <fullName evidence="1">Uncharacterized protein</fullName>
    </submittedName>
</protein>
<reference evidence="2" key="1">
    <citation type="journal article" date="2013" name="Nature">
        <title>Draft genome of the wheat A-genome progenitor Triticum urartu.</title>
        <authorList>
            <person name="Ling H.Q."/>
            <person name="Zhao S."/>
            <person name="Liu D."/>
            <person name="Wang J."/>
            <person name="Sun H."/>
            <person name="Zhang C."/>
            <person name="Fan H."/>
            <person name="Li D."/>
            <person name="Dong L."/>
            <person name="Tao Y."/>
            <person name="Gao C."/>
            <person name="Wu H."/>
            <person name="Li Y."/>
            <person name="Cui Y."/>
            <person name="Guo X."/>
            <person name="Zheng S."/>
            <person name="Wang B."/>
            <person name="Yu K."/>
            <person name="Liang Q."/>
            <person name="Yang W."/>
            <person name="Lou X."/>
            <person name="Chen J."/>
            <person name="Feng M."/>
            <person name="Jian J."/>
            <person name="Zhang X."/>
            <person name="Luo G."/>
            <person name="Jiang Y."/>
            <person name="Liu J."/>
            <person name="Wang Z."/>
            <person name="Sha Y."/>
            <person name="Zhang B."/>
            <person name="Wu H."/>
            <person name="Tang D."/>
            <person name="Shen Q."/>
            <person name="Xue P."/>
            <person name="Zou S."/>
            <person name="Wang X."/>
            <person name="Liu X."/>
            <person name="Wang F."/>
            <person name="Yang Y."/>
            <person name="An X."/>
            <person name="Dong Z."/>
            <person name="Zhang K."/>
            <person name="Zhang X."/>
            <person name="Luo M.C."/>
            <person name="Dvorak J."/>
            <person name="Tong Y."/>
            <person name="Wang J."/>
            <person name="Yang H."/>
            <person name="Li Z."/>
            <person name="Wang D."/>
            <person name="Zhang A."/>
            <person name="Wang J."/>
        </authorList>
    </citation>
    <scope>NUCLEOTIDE SEQUENCE</scope>
    <source>
        <strain evidence="2">cv. G1812</strain>
    </source>
</reference>
<reference evidence="1" key="2">
    <citation type="submission" date="2018-03" db="EMBL/GenBank/DDBJ databases">
        <title>The Triticum urartu genome reveals the dynamic nature of wheat genome evolution.</title>
        <authorList>
            <person name="Ling H."/>
            <person name="Ma B."/>
            <person name="Shi X."/>
            <person name="Liu H."/>
            <person name="Dong L."/>
            <person name="Sun H."/>
            <person name="Cao Y."/>
            <person name="Gao Q."/>
            <person name="Zheng S."/>
            <person name="Li Y."/>
            <person name="Yu Y."/>
            <person name="Du H."/>
            <person name="Qi M."/>
            <person name="Li Y."/>
            <person name="Yu H."/>
            <person name="Cui Y."/>
            <person name="Wang N."/>
            <person name="Chen C."/>
            <person name="Wu H."/>
            <person name="Zhao Y."/>
            <person name="Zhang J."/>
            <person name="Li Y."/>
            <person name="Zhou W."/>
            <person name="Zhang B."/>
            <person name="Hu W."/>
            <person name="Eijk M."/>
            <person name="Tang J."/>
            <person name="Witsenboer H."/>
            <person name="Zhao S."/>
            <person name="Li Z."/>
            <person name="Zhang A."/>
            <person name="Wang D."/>
            <person name="Liang C."/>
        </authorList>
    </citation>
    <scope>NUCLEOTIDE SEQUENCE [LARGE SCALE GENOMIC DNA]</scope>
    <source>
        <strain evidence="1">cv. G1812</strain>
    </source>
</reference>
<evidence type="ECO:0000313" key="1">
    <source>
        <dbReference type="EnsemblPlants" id="TuG1812G0400003980.01.T02"/>
    </source>
</evidence>
<evidence type="ECO:0000313" key="2">
    <source>
        <dbReference type="Proteomes" id="UP000015106"/>
    </source>
</evidence>
<proteinExistence type="predicted"/>
<dbReference type="AlphaFoldDB" id="A0A8R7UAE3"/>
<dbReference type="Gramene" id="TuG1812G0400003980.01.T02">
    <property type="protein sequence ID" value="TuG1812G0400003980.01.T02"/>
    <property type="gene ID" value="TuG1812G0400003980.01"/>
</dbReference>
<keyword evidence="2" id="KW-1185">Reference proteome</keyword>
<reference evidence="1" key="3">
    <citation type="submission" date="2022-06" db="UniProtKB">
        <authorList>
            <consortium name="EnsemblPlants"/>
        </authorList>
    </citation>
    <scope>IDENTIFICATION</scope>
</reference>
<sequence>MFLANDRSSVDVNHRSKGLVPSSGAKRIRRYIARRRGRHGAAHGCGVVLVVVVNWRERPPIHARPSTAGLPSSSNILSQFAAAIHPDGPGHTYQHHNLPPAAGDAAIIGIICSPNVQAVEADVPLHRLHRQGCTSCCFCSSTRQ</sequence>
<name>A0A8R7UAE3_TRIUA</name>
<organism evidence="1 2">
    <name type="scientific">Triticum urartu</name>
    <name type="common">Red wild einkorn</name>
    <name type="synonym">Crithodium urartu</name>
    <dbReference type="NCBI Taxonomy" id="4572"/>
    <lineage>
        <taxon>Eukaryota</taxon>
        <taxon>Viridiplantae</taxon>
        <taxon>Streptophyta</taxon>
        <taxon>Embryophyta</taxon>
        <taxon>Tracheophyta</taxon>
        <taxon>Spermatophyta</taxon>
        <taxon>Magnoliopsida</taxon>
        <taxon>Liliopsida</taxon>
        <taxon>Poales</taxon>
        <taxon>Poaceae</taxon>
        <taxon>BOP clade</taxon>
        <taxon>Pooideae</taxon>
        <taxon>Triticodae</taxon>
        <taxon>Triticeae</taxon>
        <taxon>Triticinae</taxon>
        <taxon>Triticum</taxon>
    </lineage>
</organism>